<dbReference type="InterPro" id="IPR047640">
    <property type="entry name" value="RpiR-like"/>
</dbReference>
<evidence type="ECO:0000256" key="2">
    <source>
        <dbReference type="ARBA" id="ARBA00023125"/>
    </source>
</evidence>
<dbReference type="GO" id="GO:0003677">
    <property type="term" value="F:DNA binding"/>
    <property type="evidence" value="ECO:0007669"/>
    <property type="project" value="UniProtKB-KW"/>
</dbReference>
<dbReference type="InterPro" id="IPR046348">
    <property type="entry name" value="SIS_dom_sf"/>
</dbReference>
<dbReference type="Proteomes" id="UP000473699">
    <property type="component" value="Unassembled WGS sequence"/>
</dbReference>
<evidence type="ECO:0000259" key="4">
    <source>
        <dbReference type="PROSITE" id="PS51071"/>
    </source>
</evidence>
<dbReference type="AlphaFoldDB" id="A0A6L5YDL8"/>
<dbReference type="Pfam" id="PF01418">
    <property type="entry name" value="HTH_6"/>
    <property type="match status" value="1"/>
</dbReference>
<name>A0A6L5YDL8_9BACT</name>
<dbReference type="PANTHER" id="PTHR30514:SF18">
    <property type="entry name" value="RPIR-FAMILY TRANSCRIPTIONAL REGULATOR"/>
    <property type="match status" value="1"/>
</dbReference>
<dbReference type="GO" id="GO:0097367">
    <property type="term" value="F:carbohydrate derivative binding"/>
    <property type="evidence" value="ECO:0007669"/>
    <property type="project" value="InterPro"/>
</dbReference>
<dbReference type="Gene3D" id="1.10.10.10">
    <property type="entry name" value="Winged helix-like DNA-binding domain superfamily/Winged helix DNA-binding domain"/>
    <property type="match status" value="1"/>
</dbReference>
<sequence length="294" mass="33713">MMDINRGGAAMQNFLEKIQKRQSVFSPAVRKVATYIMEHYSDIPFCTITDVATAAGVSVTSVIKFCTEMQYSAFSEFKQAMQDHIQQTLISHYNINDNNFTEAHQQSVLDEVTRLDIENIHRTMGNPINQENIKKFFQLAEKAHIIYTMGFRTSAIFATYTSLLLRMQGLTVFPITPGIGDYIDKMLTVHSDDLVMAFSFNRYSKDVVKMLKTLHDRKIPIVLVTDDKLSPSYVYADLVFTCSTRTQNYVASYVGCMSLLNSIFAYGISHYKNYVKSLSQLEQFYSDYETFYEP</sequence>
<dbReference type="Gene3D" id="3.40.50.10490">
    <property type="entry name" value="Glucose-6-phosphate isomerase like protein, domain 1"/>
    <property type="match status" value="1"/>
</dbReference>
<dbReference type="PANTHER" id="PTHR30514">
    <property type="entry name" value="GLUCOKINASE"/>
    <property type="match status" value="1"/>
</dbReference>
<proteinExistence type="predicted"/>
<dbReference type="GO" id="GO:1901135">
    <property type="term" value="P:carbohydrate derivative metabolic process"/>
    <property type="evidence" value="ECO:0007669"/>
    <property type="project" value="InterPro"/>
</dbReference>
<evidence type="ECO:0000313" key="6">
    <source>
        <dbReference type="Proteomes" id="UP000473699"/>
    </source>
</evidence>
<dbReference type="InterPro" id="IPR009057">
    <property type="entry name" value="Homeodomain-like_sf"/>
</dbReference>
<feature type="domain" description="HTH rpiR-type" evidence="4">
    <location>
        <begin position="12"/>
        <end position="88"/>
    </location>
</feature>
<keyword evidence="2" id="KW-0238">DNA-binding</keyword>
<dbReference type="SUPFAM" id="SSF53697">
    <property type="entry name" value="SIS domain"/>
    <property type="match status" value="1"/>
</dbReference>
<keyword evidence="1" id="KW-0805">Transcription regulation</keyword>
<dbReference type="InterPro" id="IPR035472">
    <property type="entry name" value="RpiR-like_SIS"/>
</dbReference>
<dbReference type="Pfam" id="PF01380">
    <property type="entry name" value="SIS"/>
    <property type="match status" value="1"/>
</dbReference>
<evidence type="ECO:0000256" key="1">
    <source>
        <dbReference type="ARBA" id="ARBA00023015"/>
    </source>
</evidence>
<dbReference type="CDD" id="cd05013">
    <property type="entry name" value="SIS_RpiR"/>
    <property type="match status" value="1"/>
</dbReference>
<dbReference type="GO" id="GO:0003700">
    <property type="term" value="F:DNA-binding transcription factor activity"/>
    <property type="evidence" value="ECO:0007669"/>
    <property type="project" value="InterPro"/>
</dbReference>
<keyword evidence="3" id="KW-0804">Transcription</keyword>
<dbReference type="PROSITE" id="PS51071">
    <property type="entry name" value="HTH_RPIR"/>
    <property type="match status" value="1"/>
</dbReference>
<keyword evidence="6" id="KW-1185">Reference proteome</keyword>
<dbReference type="SUPFAM" id="SSF46689">
    <property type="entry name" value="Homeodomain-like"/>
    <property type="match status" value="1"/>
</dbReference>
<evidence type="ECO:0000313" key="5">
    <source>
        <dbReference type="EMBL" id="MST55687.1"/>
    </source>
</evidence>
<dbReference type="EMBL" id="VUNH01000006">
    <property type="protein sequence ID" value="MST55687.1"/>
    <property type="molecule type" value="Genomic_DNA"/>
</dbReference>
<dbReference type="InterPro" id="IPR001347">
    <property type="entry name" value="SIS_dom"/>
</dbReference>
<comment type="caution">
    <text evidence="5">The sequence shown here is derived from an EMBL/GenBank/DDBJ whole genome shotgun (WGS) entry which is preliminary data.</text>
</comment>
<organism evidence="5 6">
    <name type="scientific">Pyramidobacter porci</name>
    <dbReference type="NCBI Taxonomy" id="2605789"/>
    <lineage>
        <taxon>Bacteria</taxon>
        <taxon>Thermotogati</taxon>
        <taxon>Synergistota</taxon>
        <taxon>Synergistia</taxon>
        <taxon>Synergistales</taxon>
        <taxon>Dethiosulfovibrionaceae</taxon>
        <taxon>Pyramidobacter</taxon>
    </lineage>
</organism>
<accession>A0A6L5YDL8</accession>
<protein>
    <submittedName>
        <fullName evidence="5">MurR/RpiR family transcriptional regulator</fullName>
    </submittedName>
</protein>
<evidence type="ECO:0000256" key="3">
    <source>
        <dbReference type="ARBA" id="ARBA00023163"/>
    </source>
</evidence>
<gene>
    <name evidence="5" type="ORF">FYJ74_06525</name>
</gene>
<reference evidence="5 6" key="1">
    <citation type="submission" date="2019-08" db="EMBL/GenBank/DDBJ databases">
        <title>In-depth cultivation of the pig gut microbiome towards novel bacterial diversity and tailored functional studies.</title>
        <authorList>
            <person name="Wylensek D."/>
            <person name="Hitch T.C.A."/>
            <person name="Clavel T."/>
        </authorList>
    </citation>
    <scope>NUCLEOTIDE SEQUENCE [LARGE SCALE GENOMIC DNA]</scope>
    <source>
        <strain evidence="5 6">SM-530-WT-4B</strain>
    </source>
</reference>
<dbReference type="InterPro" id="IPR000281">
    <property type="entry name" value="HTH_RpiR"/>
</dbReference>
<dbReference type="InterPro" id="IPR036388">
    <property type="entry name" value="WH-like_DNA-bd_sf"/>
</dbReference>